<gene>
    <name evidence="1" type="ORF">Epro_1054</name>
</gene>
<accession>A0A0G3WJB2</accession>
<keyword evidence="2" id="KW-1185">Reference proteome</keyword>
<reference evidence="1 2" key="1">
    <citation type="submission" date="2014-09" db="EMBL/GenBank/DDBJ databases">
        <title>Complete genome sequence of Endomicrobium proavitum.</title>
        <authorList>
            <person name="Zheng H."/>
        </authorList>
    </citation>
    <scope>NUCLEOTIDE SEQUENCE [LARGE SCALE GENOMIC DNA]</scope>
    <source>
        <strain evidence="1 2">Rsa215</strain>
    </source>
</reference>
<name>A0A0G3WJB2_9BACT</name>
<dbReference type="KEGG" id="epo:Epro_1054"/>
<dbReference type="PROSITE" id="PS51257">
    <property type="entry name" value="PROKAR_LIPOPROTEIN"/>
    <property type="match status" value="1"/>
</dbReference>
<evidence type="ECO:0000313" key="1">
    <source>
        <dbReference type="EMBL" id="AKL98433.1"/>
    </source>
</evidence>
<dbReference type="Proteomes" id="UP000035337">
    <property type="component" value="Chromosome"/>
</dbReference>
<organism evidence="1 2">
    <name type="scientific">Endomicrobium proavitum</name>
    <dbReference type="NCBI Taxonomy" id="1408281"/>
    <lineage>
        <taxon>Bacteria</taxon>
        <taxon>Pseudomonadati</taxon>
        <taxon>Elusimicrobiota</taxon>
        <taxon>Endomicrobiia</taxon>
        <taxon>Endomicrobiales</taxon>
        <taxon>Endomicrobiaceae</taxon>
        <taxon>Endomicrobium</taxon>
    </lineage>
</organism>
<dbReference type="EMBL" id="CP009498">
    <property type="protein sequence ID" value="AKL98433.1"/>
    <property type="molecule type" value="Genomic_DNA"/>
</dbReference>
<proteinExistence type="predicted"/>
<evidence type="ECO:0000313" key="2">
    <source>
        <dbReference type="Proteomes" id="UP000035337"/>
    </source>
</evidence>
<sequence>MEMIRNFILTAIFAILFFAGCATNFATTQSGLPDNSGRTIFYGLYRNDLRFRAIAVNETDGYRVVITNDLGAKLQDMKVSKSSGADYYFIASLMPKNTIEEFEVFFQEYFCADSKNDIKNVNGRTYYYDNAGNAVLWIKEI</sequence>
<dbReference type="STRING" id="1408281.Epro_1054"/>
<protein>
    <recommendedName>
        <fullName evidence="3">Lipoprotein</fullName>
    </recommendedName>
</protein>
<evidence type="ECO:0008006" key="3">
    <source>
        <dbReference type="Google" id="ProtNLM"/>
    </source>
</evidence>
<dbReference type="AlphaFoldDB" id="A0A0G3WJB2"/>